<proteinExistence type="predicted"/>
<dbReference type="SUPFAM" id="SSF117396">
    <property type="entry name" value="TM1631-like"/>
    <property type="match status" value="1"/>
</dbReference>
<dbReference type="EMBL" id="JAKILK010000004">
    <property type="protein sequence ID" value="MCL1117491.1"/>
    <property type="molecule type" value="Genomic_DNA"/>
</dbReference>
<comment type="caution">
    <text evidence="1">The sequence shown here is derived from an EMBL/GenBank/DDBJ whole genome shotgun (WGS) entry which is preliminary data.</text>
</comment>
<evidence type="ECO:0000313" key="1">
    <source>
        <dbReference type="EMBL" id="MCL1117491.1"/>
    </source>
</evidence>
<dbReference type="InterPro" id="IPR036520">
    <property type="entry name" value="UPF0759_sf"/>
</dbReference>
<name>A0ABT0L193_9GAMM</name>
<evidence type="ECO:0000313" key="2">
    <source>
        <dbReference type="Proteomes" id="UP001203212"/>
    </source>
</evidence>
<reference evidence="1 2" key="1">
    <citation type="submission" date="2022-01" db="EMBL/GenBank/DDBJ databases">
        <title>Whole genome-based taxonomy of the Shewanellaceae.</title>
        <authorList>
            <person name="Martin-Rodriguez A.J."/>
        </authorList>
    </citation>
    <scope>NUCLEOTIDE SEQUENCE [LARGE SCALE GENOMIC DNA]</scope>
    <source>
        <strain evidence="1 2">JCM 17801</strain>
    </source>
</reference>
<dbReference type="RefSeq" id="WP_229778245.1">
    <property type="nucleotide sequence ID" value="NZ_BMOT01000004.1"/>
</dbReference>
<sequence length="293" mass="33266">MNREPLLRLGLAMWSQTQWKQSLYGDAPISARLEKYSQIFNTVEGNTTFYALPKLATAMNWRDAVPDTFKFTFKLPRQITHDLQLQNAQSDLSHFFNLMAPLIEKTAIWKIQLPAQFGPSALPSLATFLQQLPANLQFGVEVRHREFFNKGEAEKALNRLLIAHQCNRIIMDSRALFAALPNTPVLIDAQQKKPNVPVHPIATAEQPIVRFIGQLDADINSAFFQQWCNKLALWIAEGKQPLVFIHTPDNVFAPELAVRLNEMLRATSSLNGLAKINLIEQQLNQPDQLDLLF</sequence>
<dbReference type="InterPro" id="IPR002763">
    <property type="entry name" value="DUF72"/>
</dbReference>
<dbReference type="PANTHER" id="PTHR30348:SF9">
    <property type="entry name" value="UPF0759 PROTEIN YECE"/>
    <property type="match status" value="1"/>
</dbReference>
<organism evidence="1 2">
    <name type="scientific">Shewanella aestuarii</name>
    <dbReference type="NCBI Taxonomy" id="1028752"/>
    <lineage>
        <taxon>Bacteria</taxon>
        <taxon>Pseudomonadati</taxon>
        <taxon>Pseudomonadota</taxon>
        <taxon>Gammaproteobacteria</taxon>
        <taxon>Alteromonadales</taxon>
        <taxon>Shewanellaceae</taxon>
        <taxon>Shewanella</taxon>
    </lineage>
</organism>
<accession>A0ABT0L193</accession>
<keyword evidence="2" id="KW-1185">Reference proteome</keyword>
<dbReference type="Pfam" id="PF01904">
    <property type="entry name" value="DUF72"/>
    <property type="match status" value="1"/>
</dbReference>
<dbReference type="PANTHER" id="PTHR30348">
    <property type="entry name" value="UNCHARACTERIZED PROTEIN YECE"/>
    <property type="match status" value="1"/>
</dbReference>
<gene>
    <name evidence="1" type="ORF">L2689_09575</name>
</gene>
<dbReference type="Gene3D" id="3.20.20.410">
    <property type="entry name" value="Protein of unknown function UPF0759"/>
    <property type="match status" value="1"/>
</dbReference>
<protein>
    <submittedName>
        <fullName evidence="1">DUF72 domain-containing protein</fullName>
    </submittedName>
</protein>
<dbReference type="Proteomes" id="UP001203212">
    <property type="component" value="Unassembled WGS sequence"/>
</dbReference>